<protein>
    <submittedName>
        <fullName evidence="2">DUF3429 family protein</fullName>
    </submittedName>
</protein>
<feature type="transmembrane region" description="Helical" evidence="1">
    <location>
        <begin position="72"/>
        <end position="94"/>
    </location>
</feature>
<keyword evidence="1" id="KW-0472">Membrane</keyword>
<name>A0A844XWM2_9SPHN</name>
<keyword evidence="1" id="KW-1133">Transmembrane helix</keyword>
<accession>A0A844XWM2</accession>
<dbReference type="AlphaFoldDB" id="A0A844XWM2"/>
<feature type="transmembrane region" description="Helical" evidence="1">
    <location>
        <begin position="7"/>
        <end position="28"/>
    </location>
</feature>
<comment type="caution">
    <text evidence="2">The sequence shown here is derived from an EMBL/GenBank/DDBJ whole genome shotgun (WGS) entry which is preliminary data.</text>
</comment>
<dbReference type="EMBL" id="WTYC01000009">
    <property type="protein sequence ID" value="MXO49332.1"/>
    <property type="molecule type" value="Genomic_DNA"/>
</dbReference>
<dbReference type="Proteomes" id="UP000448199">
    <property type="component" value="Unassembled WGS sequence"/>
</dbReference>
<sequence length="150" mass="15844">MSHIPYWPRWLGFVGLLPQFACLAAVMFGPDEWKSTASAIAAIYAGLIFTFLGGAWWGIAAGAPAAERRGGLAWLWIAAVVPSLVAFGCLGAWAGDVLPLEPVLIMLGSGLLIALGVDSRIGSLGPRWWMKLRAPLSIALGVTTMLIALV</sequence>
<dbReference type="OrthoDB" id="5297436at2"/>
<feature type="transmembrane region" description="Helical" evidence="1">
    <location>
        <begin position="40"/>
        <end position="60"/>
    </location>
</feature>
<feature type="transmembrane region" description="Helical" evidence="1">
    <location>
        <begin position="100"/>
        <end position="117"/>
    </location>
</feature>
<proteinExistence type="predicted"/>
<keyword evidence="1" id="KW-0812">Transmembrane</keyword>
<reference evidence="2 3" key="1">
    <citation type="submission" date="2019-12" db="EMBL/GenBank/DDBJ databases">
        <title>Genomic-based taxomic classification of the family Erythrobacteraceae.</title>
        <authorList>
            <person name="Xu L."/>
        </authorList>
    </citation>
    <scope>NUCLEOTIDE SEQUENCE [LARGE SCALE GENOMIC DNA]</scope>
    <source>
        <strain evidence="2 3">DSM 17792</strain>
    </source>
</reference>
<keyword evidence="3" id="KW-1185">Reference proteome</keyword>
<dbReference type="Pfam" id="PF11911">
    <property type="entry name" value="DUF3429"/>
    <property type="match status" value="1"/>
</dbReference>
<dbReference type="RefSeq" id="WP_160728862.1">
    <property type="nucleotide sequence ID" value="NZ_WTYC01000009.1"/>
</dbReference>
<evidence type="ECO:0000313" key="2">
    <source>
        <dbReference type="EMBL" id="MXO49332.1"/>
    </source>
</evidence>
<gene>
    <name evidence="2" type="ORF">GRI69_13820</name>
</gene>
<dbReference type="InterPro" id="IPR021836">
    <property type="entry name" value="DUF3429"/>
</dbReference>
<evidence type="ECO:0000256" key="1">
    <source>
        <dbReference type="SAM" id="Phobius"/>
    </source>
</evidence>
<organism evidence="2 3">
    <name type="scientific">Qipengyuania vulgaris</name>
    <dbReference type="NCBI Taxonomy" id="291985"/>
    <lineage>
        <taxon>Bacteria</taxon>
        <taxon>Pseudomonadati</taxon>
        <taxon>Pseudomonadota</taxon>
        <taxon>Alphaproteobacteria</taxon>
        <taxon>Sphingomonadales</taxon>
        <taxon>Erythrobacteraceae</taxon>
        <taxon>Qipengyuania</taxon>
    </lineage>
</organism>
<evidence type="ECO:0000313" key="3">
    <source>
        <dbReference type="Proteomes" id="UP000448199"/>
    </source>
</evidence>